<dbReference type="PANTHER" id="PTHR34075">
    <property type="entry name" value="BLR3430 PROTEIN"/>
    <property type="match status" value="1"/>
</dbReference>
<dbReference type="SUPFAM" id="SSF50249">
    <property type="entry name" value="Nucleic acid-binding proteins"/>
    <property type="match status" value="1"/>
</dbReference>
<evidence type="ECO:0000313" key="5">
    <source>
        <dbReference type="Proteomes" id="UP001595974"/>
    </source>
</evidence>
<dbReference type="RefSeq" id="WP_096449656.1">
    <property type="nucleotide sequence ID" value="NZ_JBHSOG010000101.1"/>
</dbReference>
<name>A0ABW1AXN1_9RHOO</name>
<gene>
    <name evidence="4" type="ORF">ACFPTN_20820</name>
</gene>
<feature type="compositionally biased region" description="Basic and acidic residues" evidence="1">
    <location>
        <begin position="1"/>
        <end position="11"/>
    </location>
</feature>
<evidence type="ECO:0000259" key="3">
    <source>
        <dbReference type="Pfam" id="PF12172"/>
    </source>
</evidence>
<dbReference type="Proteomes" id="UP001595974">
    <property type="component" value="Unassembled WGS sequence"/>
</dbReference>
<dbReference type="InterPro" id="IPR022002">
    <property type="entry name" value="ChsH2_Znr"/>
</dbReference>
<feature type="domain" description="ChsH2 rubredoxin-like zinc ribbon" evidence="3">
    <location>
        <begin position="33"/>
        <end position="67"/>
    </location>
</feature>
<dbReference type="PANTHER" id="PTHR34075:SF5">
    <property type="entry name" value="BLR3430 PROTEIN"/>
    <property type="match status" value="1"/>
</dbReference>
<dbReference type="Gene3D" id="6.10.30.10">
    <property type="match status" value="1"/>
</dbReference>
<accession>A0ABW1AXN1</accession>
<reference evidence="5" key="1">
    <citation type="journal article" date="2019" name="Int. J. Syst. Evol. Microbiol.">
        <title>The Global Catalogue of Microorganisms (GCM) 10K type strain sequencing project: providing services to taxonomists for standard genome sequencing and annotation.</title>
        <authorList>
            <consortium name="The Broad Institute Genomics Platform"/>
            <consortium name="The Broad Institute Genome Sequencing Center for Infectious Disease"/>
            <person name="Wu L."/>
            <person name="Ma J."/>
        </authorList>
    </citation>
    <scope>NUCLEOTIDE SEQUENCE [LARGE SCALE GENOMIC DNA]</scope>
    <source>
        <strain evidence="5">SHR3</strain>
    </source>
</reference>
<dbReference type="InterPro" id="IPR012340">
    <property type="entry name" value="NA-bd_OB-fold"/>
</dbReference>
<dbReference type="Pfam" id="PF01796">
    <property type="entry name" value="OB_ChsH2_C"/>
    <property type="match status" value="1"/>
</dbReference>
<evidence type="ECO:0000259" key="2">
    <source>
        <dbReference type="Pfam" id="PF01796"/>
    </source>
</evidence>
<evidence type="ECO:0000256" key="1">
    <source>
        <dbReference type="SAM" id="MobiDB-lite"/>
    </source>
</evidence>
<sequence>MNQQADSDKAARAPGTPRRIPAPRVLPESLPFWEAANEGRLLVKKCAACGEFHHYPRDICPHCLSADTAWVQAAGTGTVYSFSTMGKGEAACTLAFVTLDEGVTLLTNLVDCDPANVGIGQRVRVSFKPSDGEYAVPMFTPA</sequence>
<dbReference type="Pfam" id="PF12172">
    <property type="entry name" value="zf-ChsH2"/>
    <property type="match status" value="1"/>
</dbReference>
<dbReference type="InterPro" id="IPR002878">
    <property type="entry name" value="ChsH2_C"/>
</dbReference>
<feature type="region of interest" description="Disordered" evidence="1">
    <location>
        <begin position="1"/>
        <end position="22"/>
    </location>
</feature>
<evidence type="ECO:0000313" key="4">
    <source>
        <dbReference type="EMBL" id="MFC5771829.1"/>
    </source>
</evidence>
<dbReference type="InterPro" id="IPR052513">
    <property type="entry name" value="Thioester_dehydratase-like"/>
</dbReference>
<organism evidence="4 5">
    <name type="scientific">Thauera sinica</name>
    <dbReference type="NCBI Taxonomy" id="2665146"/>
    <lineage>
        <taxon>Bacteria</taxon>
        <taxon>Pseudomonadati</taxon>
        <taxon>Pseudomonadota</taxon>
        <taxon>Betaproteobacteria</taxon>
        <taxon>Rhodocyclales</taxon>
        <taxon>Zoogloeaceae</taxon>
        <taxon>Thauera</taxon>
    </lineage>
</organism>
<dbReference type="EMBL" id="JBHSOG010000101">
    <property type="protein sequence ID" value="MFC5771829.1"/>
    <property type="molecule type" value="Genomic_DNA"/>
</dbReference>
<keyword evidence="5" id="KW-1185">Reference proteome</keyword>
<feature type="domain" description="ChsH2 C-terminal OB-fold" evidence="2">
    <location>
        <begin position="70"/>
        <end position="128"/>
    </location>
</feature>
<comment type="caution">
    <text evidence="4">The sequence shown here is derived from an EMBL/GenBank/DDBJ whole genome shotgun (WGS) entry which is preliminary data.</text>
</comment>
<protein>
    <submittedName>
        <fullName evidence="4">Zn-ribbon domain-containing OB-fold protein</fullName>
    </submittedName>
</protein>
<proteinExistence type="predicted"/>